<evidence type="ECO:0000256" key="1">
    <source>
        <dbReference type="SAM" id="Phobius"/>
    </source>
</evidence>
<dbReference type="RefSeq" id="WP_257767308.1">
    <property type="nucleotide sequence ID" value="NZ_CP102480.1"/>
</dbReference>
<keyword evidence="1" id="KW-0472">Membrane</keyword>
<evidence type="ECO:0000313" key="3">
    <source>
        <dbReference type="Proteomes" id="UP001060336"/>
    </source>
</evidence>
<dbReference type="EMBL" id="CP102480">
    <property type="protein sequence ID" value="UUX48806.1"/>
    <property type="molecule type" value="Genomic_DNA"/>
</dbReference>
<sequence length="135" mass="14744">MAGSTRGRIIARRVLTVAAIIIGIGIPISLILLQWSSTVRALIDPMTTCWIPVGQHFLFLSEVVSIYAFAVAPLWAVVTAVLLLPLYFIGGTSWSRSMGLTLLPLFLVGILYFGVDFAVKIESRAYASVKNTCER</sequence>
<feature type="transmembrane region" description="Helical" evidence="1">
    <location>
        <begin position="14"/>
        <end position="35"/>
    </location>
</feature>
<keyword evidence="1" id="KW-0812">Transmembrane</keyword>
<organism evidence="2 3">
    <name type="scientific">Nisaea acidiphila</name>
    <dbReference type="NCBI Taxonomy" id="1862145"/>
    <lineage>
        <taxon>Bacteria</taxon>
        <taxon>Pseudomonadati</taxon>
        <taxon>Pseudomonadota</taxon>
        <taxon>Alphaproteobacteria</taxon>
        <taxon>Rhodospirillales</taxon>
        <taxon>Thalassobaculaceae</taxon>
        <taxon>Nisaea</taxon>
    </lineage>
</organism>
<protein>
    <submittedName>
        <fullName evidence="2">Uncharacterized protein</fullName>
    </submittedName>
</protein>
<dbReference type="AlphaFoldDB" id="A0A9J7ANR3"/>
<reference evidence="2" key="1">
    <citation type="submission" date="2022-08" db="EMBL/GenBank/DDBJ databases">
        <title>Nisaea acidiphila sp. nov., isolated from a marine algal debris and emended description of the genus Nisaea Urios et al. 2008.</title>
        <authorList>
            <person name="Kwon K."/>
        </authorList>
    </citation>
    <scope>NUCLEOTIDE SEQUENCE</scope>
    <source>
        <strain evidence="2">MEBiC11861</strain>
    </source>
</reference>
<evidence type="ECO:0000313" key="2">
    <source>
        <dbReference type="EMBL" id="UUX48806.1"/>
    </source>
</evidence>
<feature type="transmembrane region" description="Helical" evidence="1">
    <location>
        <begin position="100"/>
        <end position="119"/>
    </location>
</feature>
<proteinExistence type="predicted"/>
<dbReference type="KEGG" id="naci:NUH88_15505"/>
<accession>A0A9J7ANR3</accession>
<gene>
    <name evidence="2" type="ORF">NUH88_15505</name>
</gene>
<name>A0A9J7ANR3_9PROT</name>
<feature type="transmembrane region" description="Helical" evidence="1">
    <location>
        <begin position="66"/>
        <end position="88"/>
    </location>
</feature>
<keyword evidence="3" id="KW-1185">Reference proteome</keyword>
<keyword evidence="1" id="KW-1133">Transmembrane helix</keyword>
<dbReference type="Proteomes" id="UP001060336">
    <property type="component" value="Chromosome"/>
</dbReference>